<dbReference type="PANTHER" id="PTHR12714:SF9">
    <property type="entry name" value="PROTEIN-S-ISOPRENYLCYSTEINE O-METHYLTRANSFERASE"/>
    <property type="match status" value="1"/>
</dbReference>
<accession>A0A9P3G5S3</accession>
<comment type="caution">
    <text evidence="5">Lacks conserved residue(s) required for the propagation of feature annotation.</text>
</comment>
<dbReference type="Gene3D" id="1.20.120.1630">
    <property type="match status" value="1"/>
</dbReference>
<dbReference type="PANTHER" id="PTHR12714">
    <property type="entry name" value="PROTEIN-S ISOPRENYLCYSTEINE O-METHYLTRANSFERASE"/>
    <property type="match status" value="1"/>
</dbReference>
<evidence type="ECO:0000256" key="1">
    <source>
        <dbReference type="ARBA" id="ARBA00004141"/>
    </source>
</evidence>
<dbReference type="GO" id="GO:0005789">
    <property type="term" value="C:endoplasmic reticulum membrane"/>
    <property type="evidence" value="ECO:0007669"/>
    <property type="project" value="UniProtKB-SubCell"/>
</dbReference>
<dbReference type="OrthoDB" id="422086at2759"/>
<evidence type="ECO:0000313" key="6">
    <source>
        <dbReference type="EMBL" id="GJE88793.1"/>
    </source>
</evidence>
<dbReference type="EC" id="2.1.1.100" evidence="5"/>
<evidence type="ECO:0000256" key="5">
    <source>
        <dbReference type="RuleBase" id="RU362022"/>
    </source>
</evidence>
<keyword evidence="5" id="KW-0489">Methyltransferase</keyword>
<proteinExistence type="inferred from homology"/>
<evidence type="ECO:0000313" key="7">
    <source>
        <dbReference type="Proteomes" id="UP000703269"/>
    </source>
</evidence>
<keyword evidence="2 5" id="KW-0812">Transmembrane</keyword>
<comment type="subcellular location">
    <subcellularLocation>
        <location evidence="5">Endoplasmic reticulum membrane</location>
        <topology evidence="5">Multi-pass membrane protein</topology>
    </subcellularLocation>
    <subcellularLocation>
        <location evidence="1">Membrane</location>
        <topology evidence="1">Multi-pass membrane protein</topology>
    </subcellularLocation>
</comment>
<dbReference type="AlphaFoldDB" id="A0A9P3G5S3"/>
<keyword evidence="5" id="KW-0256">Endoplasmic reticulum</keyword>
<comment type="similarity">
    <text evidence="5">Belongs to the class VI-like SAM-binding methyltransferase superfamily. Isoprenylcysteine carboxyl methyltransferase family.</text>
</comment>
<keyword evidence="5" id="KW-0808">Transferase</keyword>
<evidence type="ECO:0000256" key="3">
    <source>
        <dbReference type="ARBA" id="ARBA00022989"/>
    </source>
</evidence>
<keyword evidence="3 5" id="KW-1133">Transmembrane helix</keyword>
<gene>
    <name evidence="6" type="ORF">PsYK624_048800</name>
</gene>
<dbReference type="GO" id="GO:0004671">
    <property type="term" value="F:protein C-terminal S-isoprenylcysteine carboxyl O-methyltransferase activity"/>
    <property type="evidence" value="ECO:0007669"/>
    <property type="project" value="UniProtKB-EC"/>
</dbReference>
<feature type="transmembrane region" description="Helical" evidence="5">
    <location>
        <begin position="206"/>
        <end position="224"/>
    </location>
</feature>
<keyword evidence="7" id="KW-1185">Reference proteome</keyword>
<keyword evidence="5" id="KW-0949">S-adenosyl-L-methionine</keyword>
<dbReference type="Proteomes" id="UP000703269">
    <property type="component" value="Unassembled WGS sequence"/>
</dbReference>
<evidence type="ECO:0000256" key="2">
    <source>
        <dbReference type="ARBA" id="ARBA00022692"/>
    </source>
</evidence>
<feature type="transmembrane region" description="Helical" evidence="5">
    <location>
        <begin position="120"/>
        <end position="138"/>
    </location>
</feature>
<evidence type="ECO:0000256" key="4">
    <source>
        <dbReference type="ARBA" id="ARBA00023136"/>
    </source>
</evidence>
<dbReference type="GO" id="GO:0032259">
    <property type="term" value="P:methylation"/>
    <property type="evidence" value="ECO:0007669"/>
    <property type="project" value="UniProtKB-KW"/>
</dbReference>
<dbReference type="Pfam" id="PF04140">
    <property type="entry name" value="ICMT"/>
    <property type="match status" value="1"/>
</dbReference>
<protein>
    <recommendedName>
        <fullName evidence="5">Protein-S-isoprenylcysteine O-methyltransferase</fullName>
        <ecNumber evidence="5">2.1.1.100</ecNumber>
    </recommendedName>
</protein>
<dbReference type="EMBL" id="BPQB01000010">
    <property type="protein sequence ID" value="GJE88793.1"/>
    <property type="molecule type" value="Genomic_DNA"/>
</dbReference>
<feature type="transmembrane region" description="Helical" evidence="5">
    <location>
        <begin position="171"/>
        <end position="194"/>
    </location>
</feature>
<name>A0A9P3G5S3_9APHY</name>
<keyword evidence="4 5" id="KW-0472">Membrane</keyword>
<comment type="caution">
    <text evidence="6">The sequence shown here is derived from an EMBL/GenBank/DDBJ whole genome shotgun (WGS) entry which is preliminary data.</text>
</comment>
<sequence length="257" mass="28310">MIWFPTPLAATLSLSPLWKIPLLVPGAHLAALGMTPPNPPPTAAEKAKYEGSGKGDNLATFMRVSGKLWKIRIALFYIGALCESAALLSRFLPEHAREPVERLLVSSGAPGPAHIRFTPLWLGGVLLMGGAACLRLWAFRTLGRFFTFEMSVKQDHRLVTSGPYAVVRHPAYVSVLLLNVGVVTTSFAPGSWYAECVGWGSPASKAFGALWATWSLIVPVLLMTRVNKEDEVMRAQFGEEWEAWARRTPYKLVPYIY</sequence>
<reference evidence="6 7" key="1">
    <citation type="submission" date="2021-08" db="EMBL/GenBank/DDBJ databases">
        <title>Draft Genome Sequence of Phanerochaete sordida strain YK-624.</title>
        <authorList>
            <person name="Mori T."/>
            <person name="Dohra H."/>
            <person name="Suzuki T."/>
            <person name="Kawagishi H."/>
            <person name="Hirai H."/>
        </authorList>
    </citation>
    <scope>NUCLEOTIDE SEQUENCE [LARGE SCALE GENOMIC DNA]</scope>
    <source>
        <strain evidence="6 7">YK-624</strain>
    </source>
</reference>
<organism evidence="6 7">
    <name type="scientific">Phanerochaete sordida</name>
    <dbReference type="NCBI Taxonomy" id="48140"/>
    <lineage>
        <taxon>Eukaryota</taxon>
        <taxon>Fungi</taxon>
        <taxon>Dikarya</taxon>
        <taxon>Basidiomycota</taxon>
        <taxon>Agaricomycotina</taxon>
        <taxon>Agaricomycetes</taxon>
        <taxon>Polyporales</taxon>
        <taxon>Phanerochaetaceae</taxon>
        <taxon>Phanerochaete</taxon>
    </lineage>
</organism>
<dbReference type="InterPro" id="IPR007269">
    <property type="entry name" value="ICMT_MeTrfase"/>
</dbReference>
<comment type="catalytic activity">
    <reaction evidence="5">
        <text>[protein]-C-terminal S-[(2E,6E)-farnesyl]-L-cysteine + S-adenosyl-L-methionine = [protein]-C-terminal S-[(2E,6E)-farnesyl]-L-cysteine methyl ester + S-adenosyl-L-homocysteine</text>
        <dbReference type="Rhea" id="RHEA:21672"/>
        <dbReference type="Rhea" id="RHEA-COMP:12125"/>
        <dbReference type="Rhea" id="RHEA-COMP:12126"/>
        <dbReference type="ChEBI" id="CHEBI:57856"/>
        <dbReference type="ChEBI" id="CHEBI:59789"/>
        <dbReference type="ChEBI" id="CHEBI:90510"/>
        <dbReference type="ChEBI" id="CHEBI:90511"/>
        <dbReference type="EC" id="2.1.1.100"/>
    </reaction>
</comment>